<dbReference type="AlphaFoldDB" id="A0A2U9SBR3"/>
<geneLocation type="plasmid" evidence="9 10">
    <name>unnamed2</name>
</geneLocation>
<dbReference type="Pfam" id="PF03600">
    <property type="entry name" value="CitMHS"/>
    <property type="match status" value="1"/>
</dbReference>
<keyword evidence="3 7" id="KW-0812">Transmembrane</keyword>
<feature type="transmembrane region" description="Helical" evidence="7">
    <location>
        <begin position="546"/>
        <end position="567"/>
    </location>
</feature>
<feature type="transmembrane region" description="Helical" evidence="7">
    <location>
        <begin position="97"/>
        <end position="123"/>
    </location>
</feature>
<dbReference type="GO" id="GO:0006813">
    <property type="term" value="P:potassium ion transport"/>
    <property type="evidence" value="ECO:0007669"/>
    <property type="project" value="InterPro"/>
</dbReference>
<feature type="transmembrane region" description="Helical" evidence="7">
    <location>
        <begin position="464"/>
        <end position="482"/>
    </location>
</feature>
<feature type="domain" description="RCK C-terminal" evidence="8">
    <location>
        <begin position="313"/>
        <end position="397"/>
    </location>
</feature>
<dbReference type="InterPro" id="IPR051679">
    <property type="entry name" value="DASS-Related_Transporters"/>
</dbReference>
<sequence>MLSDLAVTLLLLAAAVVMFAFNKPRMDAVALIMIVVLPFTGIISMNEALAGFSDPNIILIAALFVIGEGLVRTGVAQRLGDWLCSRAGRNETRLLCLLMLLVAAVGSVMSSTGVVAIFIPVVLRIAQSASIAPGRLMMPLSVAALFSGMMTLVGTAPNLVVNSELVRHGFEGFQFFSITPFGVPLLIVGIAYMVFARRWLVTSVQERKSDQRRPRLADWIEEYGLAERETRLRVTPHSPLVAKTLEELNLRGTSGVNIVAIERHSRMGTHIMRPTALTALHVGDVLYLDLASPSVDITSVVKRFQLERLPLTGMYFSDHSQEIGMAEVMLPPTSTLIGKTVVGSRFRTEYELNVVGLRRGTTAHKESLLDEKLKLGDTLLLIGPWKAIRRLQADPKTMIVLSLPEELDEVIPAAPRAPHAVFSILVVVALMVSGVVPNVQAALIGCLLLGLLRCVDFNSAYRSIHWQSLVLIVGMLPFSIALQRTGGVDLAASALLGVVGDASSHAILAGLFTVTALFGLFISNTATAVLMAPVALAVAKELGASPYPFAMIVALAASTAFMTPVSSPVNTLVLGPGNYSFVDFLRVGVPLAILVMAVSVILVPLLLPL</sequence>
<keyword evidence="2" id="KW-0813">Transport</keyword>
<feature type="transmembrane region" description="Helical" evidence="7">
    <location>
        <begin position="173"/>
        <end position="195"/>
    </location>
</feature>
<dbReference type="Pfam" id="PF02080">
    <property type="entry name" value="TrkA_C"/>
    <property type="match status" value="2"/>
</dbReference>
<reference evidence="9 10" key="1">
    <citation type="submission" date="2018-06" db="EMBL/GenBank/DDBJ databases">
        <title>Complete genome sequencing of Azospirillum sp. M2T2B2.</title>
        <authorList>
            <person name="Heo J."/>
            <person name="Kim S.-J."/>
            <person name="Kwon S.-W."/>
            <person name="Anandham R."/>
        </authorList>
    </citation>
    <scope>NUCLEOTIDE SEQUENCE [LARGE SCALE GENOMIC DNA]</scope>
    <source>
        <strain evidence="9 10">M2T2B2</strain>
        <plasmid evidence="9 10">unnamed2</plasmid>
    </source>
</reference>
<dbReference type="SUPFAM" id="SSF116726">
    <property type="entry name" value="TrkA C-terminal domain-like"/>
    <property type="match status" value="2"/>
</dbReference>
<name>A0A2U9SBR3_9PROT</name>
<dbReference type="InterPro" id="IPR004680">
    <property type="entry name" value="Cit_transptr-like_dom"/>
</dbReference>
<evidence type="ECO:0000256" key="1">
    <source>
        <dbReference type="ARBA" id="ARBA00004141"/>
    </source>
</evidence>
<evidence type="ECO:0000259" key="8">
    <source>
        <dbReference type="PROSITE" id="PS51202"/>
    </source>
</evidence>
<dbReference type="InterPro" id="IPR036721">
    <property type="entry name" value="RCK_C_sf"/>
</dbReference>
<evidence type="ECO:0000256" key="5">
    <source>
        <dbReference type="ARBA" id="ARBA00022989"/>
    </source>
</evidence>
<feature type="transmembrane region" description="Helical" evidence="7">
    <location>
        <begin position="587"/>
        <end position="607"/>
    </location>
</feature>
<feature type="transmembrane region" description="Helical" evidence="7">
    <location>
        <begin position="57"/>
        <end position="77"/>
    </location>
</feature>
<evidence type="ECO:0000256" key="3">
    <source>
        <dbReference type="ARBA" id="ARBA00022692"/>
    </source>
</evidence>
<dbReference type="OrthoDB" id="9809303at2"/>
<evidence type="ECO:0000256" key="6">
    <source>
        <dbReference type="ARBA" id="ARBA00023136"/>
    </source>
</evidence>
<evidence type="ECO:0000313" key="9">
    <source>
        <dbReference type="EMBL" id="AWU96924.1"/>
    </source>
</evidence>
<dbReference type="EMBL" id="CP029832">
    <property type="protein sequence ID" value="AWU96924.1"/>
    <property type="molecule type" value="Genomic_DNA"/>
</dbReference>
<keyword evidence="9" id="KW-0614">Plasmid</keyword>
<dbReference type="RefSeq" id="WP_111069659.1">
    <property type="nucleotide sequence ID" value="NZ_CP029832.1"/>
</dbReference>
<feature type="transmembrane region" description="Helical" evidence="7">
    <location>
        <begin position="135"/>
        <end position="153"/>
    </location>
</feature>
<gene>
    <name evidence="9" type="ORF">DM194_21935</name>
</gene>
<keyword evidence="6 7" id="KW-0472">Membrane</keyword>
<proteinExistence type="predicted"/>
<keyword evidence="4" id="KW-0677">Repeat</keyword>
<dbReference type="Proteomes" id="UP000249605">
    <property type="component" value="Plasmid unnamed2"/>
</dbReference>
<evidence type="ECO:0000256" key="4">
    <source>
        <dbReference type="ARBA" id="ARBA00022737"/>
    </source>
</evidence>
<dbReference type="PANTHER" id="PTHR43652">
    <property type="entry name" value="BASIC AMINO ACID ANTIPORTER YFCC-RELATED"/>
    <property type="match status" value="1"/>
</dbReference>
<dbReference type="KEGG" id="azm:DM194_21935"/>
<dbReference type="Gene3D" id="3.30.70.1450">
    <property type="entry name" value="Regulator of K+ conductance, C-terminal domain"/>
    <property type="match status" value="2"/>
</dbReference>
<comment type="subcellular location">
    <subcellularLocation>
        <location evidence="1">Membrane</location>
        <topology evidence="1">Multi-pass membrane protein</topology>
    </subcellularLocation>
</comment>
<dbReference type="PANTHER" id="PTHR43652:SF1">
    <property type="entry name" value="RESPONSE REGULATOR"/>
    <property type="match status" value="1"/>
</dbReference>
<dbReference type="InterPro" id="IPR031312">
    <property type="entry name" value="Na/sul_symport_CS"/>
</dbReference>
<dbReference type="GO" id="GO:0008324">
    <property type="term" value="F:monoatomic cation transmembrane transporter activity"/>
    <property type="evidence" value="ECO:0007669"/>
    <property type="project" value="InterPro"/>
</dbReference>
<evidence type="ECO:0000256" key="2">
    <source>
        <dbReference type="ARBA" id="ARBA00022448"/>
    </source>
</evidence>
<feature type="transmembrane region" description="Helical" evidence="7">
    <location>
        <begin position="518"/>
        <end position="539"/>
    </location>
</feature>
<keyword evidence="5 7" id="KW-1133">Transmembrane helix</keyword>
<organism evidence="9 10">
    <name type="scientific">Azospirillum ramasamyi</name>
    <dbReference type="NCBI Taxonomy" id="682998"/>
    <lineage>
        <taxon>Bacteria</taxon>
        <taxon>Pseudomonadati</taxon>
        <taxon>Pseudomonadota</taxon>
        <taxon>Alphaproteobacteria</taxon>
        <taxon>Rhodospirillales</taxon>
        <taxon>Azospirillaceae</taxon>
        <taxon>Azospirillum</taxon>
    </lineage>
</organism>
<feature type="transmembrane region" description="Helical" evidence="7">
    <location>
        <begin position="424"/>
        <end position="452"/>
    </location>
</feature>
<accession>A0A2U9SBR3</accession>
<dbReference type="PROSITE" id="PS51202">
    <property type="entry name" value="RCK_C"/>
    <property type="match status" value="2"/>
</dbReference>
<protein>
    <submittedName>
        <fullName evidence="9">SLC13 family permease</fullName>
    </submittedName>
</protein>
<feature type="transmembrane region" description="Helical" evidence="7">
    <location>
        <begin position="30"/>
        <end position="50"/>
    </location>
</feature>
<dbReference type="PROSITE" id="PS01271">
    <property type="entry name" value="NA_SULFATE"/>
    <property type="match status" value="1"/>
</dbReference>
<evidence type="ECO:0000256" key="7">
    <source>
        <dbReference type="SAM" id="Phobius"/>
    </source>
</evidence>
<dbReference type="GO" id="GO:0005886">
    <property type="term" value="C:plasma membrane"/>
    <property type="evidence" value="ECO:0007669"/>
    <property type="project" value="TreeGrafter"/>
</dbReference>
<feature type="domain" description="RCK C-terminal" evidence="8">
    <location>
        <begin position="217"/>
        <end position="307"/>
    </location>
</feature>
<dbReference type="InterPro" id="IPR006037">
    <property type="entry name" value="RCK_C"/>
</dbReference>
<keyword evidence="10" id="KW-1185">Reference proteome</keyword>
<evidence type="ECO:0000313" key="10">
    <source>
        <dbReference type="Proteomes" id="UP000249605"/>
    </source>
</evidence>